<keyword evidence="1" id="KW-0472">Membrane</keyword>
<keyword evidence="1" id="KW-1133">Transmembrane helix</keyword>
<dbReference type="EMBL" id="CAFBNB010000018">
    <property type="protein sequence ID" value="CAB4920007.1"/>
    <property type="molecule type" value="Genomic_DNA"/>
</dbReference>
<sequence length="701" mass="73247">MRLLTRALAPAVLGATLVGAGMCAPADAAPAVGSTINVVVDSLAPLIPTRGGVLRLSGRVVNSSAQPIERVSVQLVLSTQPLSERGELSDVANMPLLSASTSIAVAPVDASNADIDELLRPGEESPFEIVIPFDTMPLGNSGTYVIGVEALGSQSGAESQVVGIQRTFLPWFPKGSDVTPIGLAWLWPLADWPARDAEGILLNDSTPLSLSPGGRLADLVSIAATNPNAVTWIADPELLQAASDIANGYQVLRDGELVVGDRSGDARSWVAGLRAAVRGSIVHSLPYADIDASAARRVGLETDVVRAITRSPVIAERVVEQPVEGRIAWAPAGRIDKRTASLLAEAGIDAIVLSSEAMTPVTPASTPSGIADYGTAVGSIDAILLDAGLTSALGARQRTRGEIVLARQRFLAETALIATEQDADPGRILAAGPAEIRWHPDEEFLRSLLRATSQAPWLRAANLEELRRAARVPRRRATYGTGVVAAELSTQFMSRVKAAQNRLDRLTAILDDPSTVGPSYASALLRAQSSAWRGEPSVGNDLLDSINAGLLLRTSSIRVLSAGTVIFSGDSGRVPVTIANDGDQGVTVGLALNGQPSVRLESQPLTGIHVDPGKKVSVDLEARVVGGEPLSVSVQLLTPAGARYGSPATISLVSTAYSRAAGWVVALAFAALAAFVVIGITRRIRRTRSWRSPKDAGTDDS</sequence>
<keyword evidence="1" id="KW-0812">Transmembrane</keyword>
<dbReference type="InterPro" id="IPR046112">
    <property type="entry name" value="DUF6049"/>
</dbReference>
<evidence type="ECO:0000313" key="2">
    <source>
        <dbReference type="EMBL" id="CAB4920007.1"/>
    </source>
</evidence>
<organism evidence="2">
    <name type="scientific">freshwater metagenome</name>
    <dbReference type="NCBI Taxonomy" id="449393"/>
    <lineage>
        <taxon>unclassified sequences</taxon>
        <taxon>metagenomes</taxon>
        <taxon>ecological metagenomes</taxon>
    </lineage>
</organism>
<protein>
    <submittedName>
        <fullName evidence="2">Unannotated protein</fullName>
    </submittedName>
</protein>
<accession>A0A6J7HG32</accession>
<name>A0A6J7HG32_9ZZZZ</name>
<feature type="transmembrane region" description="Helical" evidence="1">
    <location>
        <begin position="660"/>
        <end position="681"/>
    </location>
</feature>
<proteinExistence type="predicted"/>
<dbReference type="AlphaFoldDB" id="A0A6J7HG32"/>
<gene>
    <name evidence="2" type="ORF">UFOPK3720_00170</name>
</gene>
<reference evidence="2" key="1">
    <citation type="submission" date="2020-05" db="EMBL/GenBank/DDBJ databases">
        <authorList>
            <person name="Chiriac C."/>
            <person name="Salcher M."/>
            <person name="Ghai R."/>
            <person name="Kavagutti S V."/>
        </authorList>
    </citation>
    <scope>NUCLEOTIDE SEQUENCE</scope>
</reference>
<dbReference type="Pfam" id="PF19516">
    <property type="entry name" value="DUF6049"/>
    <property type="match status" value="1"/>
</dbReference>
<evidence type="ECO:0000256" key="1">
    <source>
        <dbReference type="SAM" id="Phobius"/>
    </source>
</evidence>